<evidence type="ECO:0000313" key="1">
    <source>
        <dbReference type="EMBL" id="GBF39709.1"/>
    </source>
</evidence>
<reference evidence="1 2" key="1">
    <citation type="submission" date="2018-02" db="EMBL/GenBank/DDBJ databases">
        <title>Novel Leptospira species isolated from soil and water in Japan.</title>
        <authorList>
            <person name="Nakao R."/>
            <person name="Masuzawa T."/>
        </authorList>
    </citation>
    <scope>NUCLEOTIDE SEQUENCE [LARGE SCALE GENOMIC DNA]</scope>
    <source>
        <strain evidence="1 2">E8</strain>
    </source>
</reference>
<dbReference type="NCBIfam" id="TIGR04457">
    <property type="entry name" value="lipo_LenA_lepto"/>
    <property type="match status" value="1"/>
</dbReference>
<name>A0A2P2D4Z0_9LEPT</name>
<dbReference type="PROSITE" id="PS51257">
    <property type="entry name" value="PROKAR_LIPOPROTEIN"/>
    <property type="match status" value="1"/>
</dbReference>
<dbReference type="Proteomes" id="UP000245076">
    <property type="component" value="Unassembled WGS sequence"/>
</dbReference>
<evidence type="ECO:0000313" key="2">
    <source>
        <dbReference type="Proteomes" id="UP000245076"/>
    </source>
</evidence>
<protein>
    <recommendedName>
        <fullName evidence="3">Lipoprotein</fullName>
    </recommendedName>
</protein>
<evidence type="ECO:0008006" key="3">
    <source>
        <dbReference type="Google" id="ProtNLM"/>
    </source>
</evidence>
<gene>
    <name evidence="1" type="ORF">LPTSP1_27130</name>
</gene>
<organism evidence="1 2">
    <name type="scientific">Leptospira johnsonii</name>
    <dbReference type="NCBI Taxonomy" id="1917820"/>
    <lineage>
        <taxon>Bacteria</taxon>
        <taxon>Pseudomonadati</taxon>
        <taxon>Spirochaetota</taxon>
        <taxon>Spirochaetia</taxon>
        <taxon>Leptospirales</taxon>
        <taxon>Leptospiraceae</taxon>
        <taxon>Leptospira</taxon>
    </lineage>
</organism>
<sequence>MRAIALIFTILVLLACDKKKEEAPIEQIVGTKYSGGDQYVYKNPGTREKSEQVTLVYEFEEVNGLEIVSHESTDPKGKKTVTEYLKLRTVDGKEGFGLLKNFYDAVLFVVGDGDTAFAKNSLTSPSKGKLEKGMSCFESEASGEFSKVRCYGSIVKGGKLNNLYDIWIQPFSSNISRDPLLSDSVRNLKAASLKLIELNKTSDPAKQEELKKSASTALKTVSEKGDIYQESANSIATEFGLTLSEPQQPTEQ</sequence>
<comment type="caution">
    <text evidence="1">The sequence shown here is derived from an EMBL/GenBank/DDBJ whole genome shotgun (WGS) entry which is preliminary data.</text>
</comment>
<keyword evidence="2" id="KW-1185">Reference proteome</keyword>
<accession>A0A2P2D4Z0</accession>
<dbReference type="EMBL" id="BFAY01000011">
    <property type="protein sequence ID" value="GBF39709.1"/>
    <property type="molecule type" value="Genomic_DNA"/>
</dbReference>
<dbReference type="RefSeq" id="WP_108929279.1">
    <property type="nucleotide sequence ID" value="NZ_BFAY01000011.1"/>
</dbReference>
<dbReference type="AlphaFoldDB" id="A0A2P2D4Z0"/>
<dbReference type="InterPro" id="IPR031024">
    <property type="entry name" value="Lipo_LenA_lepto"/>
</dbReference>
<proteinExistence type="predicted"/>
<dbReference type="OrthoDB" id="339820at2"/>